<comment type="similarity">
    <text evidence="1">Belongs to the LysR transcriptional regulatory family.</text>
</comment>
<organism evidence="6 7">
    <name type="scientific">Nitratireductor aquibiodomus RA22</name>
    <dbReference type="NCBI Taxonomy" id="1189611"/>
    <lineage>
        <taxon>Bacteria</taxon>
        <taxon>Pseudomonadati</taxon>
        <taxon>Pseudomonadota</taxon>
        <taxon>Alphaproteobacteria</taxon>
        <taxon>Hyphomicrobiales</taxon>
        <taxon>Phyllobacteriaceae</taxon>
        <taxon>Nitratireductor</taxon>
    </lineage>
</organism>
<dbReference type="InterPro" id="IPR050389">
    <property type="entry name" value="LysR-type_TF"/>
</dbReference>
<sequence length="244" mass="26883">MPTPRALELRETVGALVEDAQTMLRPQENLDLGRIERDFTLRTSDGFVENYGPALIARLGADAPGLRLRFVLRQGADNSGLRNGHIDLETGVVNASMGPEFRTQALFRDRFVGAMRADSAVADDIASAKAYATRRHVDIARHVAGCEHPHAPIDDALALLGLRRDVAVIVGGFSSVLALARETDLVATVPDRHTANLRHGLSTFELPFPSPQVTVSMLWHPRLENDPLHRWVRQCLKETCARTD</sequence>
<dbReference type="EMBL" id="AJXZ01000006">
    <property type="protein sequence ID" value="EIM77002.1"/>
    <property type="molecule type" value="Genomic_DNA"/>
</dbReference>
<dbReference type="GO" id="GO:0003677">
    <property type="term" value="F:DNA binding"/>
    <property type="evidence" value="ECO:0007669"/>
    <property type="project" value="UniProtKB-KW"/>
</dbReference>
<protein>
    <submittedName>
        <fullName evidence="6">Transcription regulator protein</fullName>
    </submittedName>
</protein>
<name>I5C5A0_9HYPH</name>
<dbReference type="PATRIC" id="fig|1189611.3.peg.827"/>
<keyword evidence="3" id="KW-0238">DNA-binding</keyword>
<evidence type="ECO:0000259" key="5">
    <source>
        <dbReference type="Pfam" id="PF03466"/>
    </source>
</evidence>
<dbReference type="PANTHER" id="PTHR30118">
    <property type="entry name" value="HTH-TYPE TRANSCRIPTIONAL REGULATOR LEUO-RELATED"/>
    <property type="match status" value="1"/>
</dbReference>
<evidence type="ECO:0000256" key="2">
    <source>
        <dbReference type="ARBA" id="ARBA00023015"/>
    </source>
</evidence>
<evidence type="ECO:0000256" key="3">
    <source>
        <dbReference type="ARBA" id="ARBA00023125"/>
    </source>
</evidence>
<accession>I5C5A0</accession>
<dbReference type="PANTHER" id="PTHR30118:SF15">
    <property type="entry name" value="TRANSCRIPTIONAL REGULATORY PROTEIN"/>
    <property type="match status" value="1"/>
</dbReference>
<dbReference type="SUPFAM" id="SSF53850">
    <property type="entry name" value="Periplasmic binding protein-like II"/>
    <property type="match status" value="1"/>
</dbReference>
<dbReference type="CDD" id="cd08460">
    <property type="entry name" value="PBP2_DntR_like_1"/>
    <property type="match status" value="1"/>
</dbReference>
<evidence type="ECO:0000313" key="6">
    <source>
        <dbReference type="EMBL" id="EIM77002.1"/>
    </source>
</evidence>
<comment type="caution">
    <text evidence="6">The sequence shown here is derived from an EMBL/GenBank/DDBJ whole genome shotgun (WGS) entry which is preliminary data.</text>
</comment>
<dbReference type="Gene3D" id="3.40.190.10">
    <property type="entry name" value="Periplasmic binding protein-like II"/>
    <property type="match status" value="2"/>
</dbReference>
<feature type="domain" description="LysR substrate-binding" evidence="5">
    <location>
        <begin position="39"/>
        <end position="240"/>
    </location>
</feature>
<dbReference type="AlphaFoldDB" id="I5C5A0"/>
<dbReference type="InterPro" id="IPR005119">
    <property type="entry name" value="LysR_subst-bd"/>
</dbReference>
<keyword evidence="2" id="KW-0805">Transcription regulation</keyword>
<evidence type="ECO:0000313" key="7">
    <source>
        <dbReference type="Proteomes" id="UP000004622"/>
    </source>
</evidence>
<dbReference type="GO" id="GO:0006355">
    <property type="term" value="P:regulation of DNA-templated transcription"/>
    <property type="evidence" value="ECO:0007669"/>
    <property type="project" value="TreeGrafter"/>
</dbReference>
<keyword evidence="4" id="KW-0804">Transcription</keyword>
<gene>
    <name evidence="6" type="ORF">A33O_04015</name>
</gene>
<proteinExistence type="inferred from homology"/>
<evidence type="ECO:0000256" key="4">
    <source>
        <dbReference type="ARBA" id="ARBA00023163"/>
    </source>
</evidence>
<dbReference type="Proteomes" id="UP000004622">
    <property type="component" value="Unassembled WGS sequence"/>
</dbReference>
<dbReference type="Pfam" id="PF03466">
    <property type="entry name" value="LysR_substrate"/>
    <property type="match status" value="1"/>
</dbReference>
<evidence type="ECO:0000256" key="1">
    <source>
        <dbReference type="ARBA" id="ARBA00009437"/>
    </source>
</evidence>
<reference evidence="6 7" key="1">
    <citation type="journal article" date="2012" name="J. Bacteriol.">
        <title>Genome Sequence of Nitratireductor aquibiodomus Strain RA22.</title>
        <authorList>
            <person name="Singh A."/>
            <person name="Jangir P.K."/>
            <person name="Kumari C."/>
            <person name="Sharma R."/>
        </authorList>
    </citation>
    <scope>NUCLEOTIDE SEQUENCE [LARGE SCALE GENOMIC DNA]</scope>
    <source>
        <strain evidence="6 7">RA22</strain>
    </source>
</reference>